<dbReference type="PRINTS" id="PR00878">
    <property type="entry name" value="CHOLNESTRASE"/>
</dbReference>
<dbReference type="InterPro" id="IPR002018">
    <property type="entry name" value="CarbesteraseB"/>
</dbReference>
<evidence type="ECO:0000256" key="4">
    <source>
        <dbReference type="PIRSR" id="PIRSR600997-1"/>
    </source>
</evidence>
<gene>
    <name evidence="8" type="ORF">EJ08DRAFT_686388</name>
</gene>
<feature type="chain" id="PRO_5040332048" evidence="6">
    <location>
        <begin position="17"/>
        <end position="501"/>
    </location>
</feature>
<feature type="domain" description="Carboxylesterase type B" evidence="7">
    <location>
        <begin position="223"/>
        <end position="484"/>
    </location>
</feature>
<organism evidence="8 9">
    <name type="scientific">Tothia fuscella</name>
    <dbReference type="NCBI Taxonomy" id="1048955"/>
    <lineage>
        <taxon>Eukaryota</taxon>
        <taxon>Fungi</taxon>
        <taxon>Dikarya</taxon>
        <taxon>Ascomycota</taxon>
        <taxon>Pezizomycotina</taxon>
        <taxon>Dothideomycetes</taxon>
        <taxon>Pleosporomycetidae</taxon>
        <taxon>Venturiales</taxon>
        <taxon>Cylindrosympodiaceae</taxon>
        <taxon>Tothia</taxon>
    </lineage>
</organism>
<evidence type="ECO:0000313" key="9">
    <source>
        <dbReference type="Proteomes" id="UP000800235"/>
    </source>
</evidence>
<evidence type="ECO:0000256" key="2">
    <source>
        <dbReference type="ARBA" id="ARBA00022801"/>
    </source>
</evidence>
<dbReference type="Proteomes" id="UP000800235">
    <property type="component" value="Unassembled WGS sequence"/>
</dbReference>
<reference evidence="8" key="1">
    <citation type="journal article" date="2020" name="Stud. Mycol.">
        <title>101 Dothideomycetes genomes: a test case for predicting lifestyles and emergence of pathogens.</title>
        <authorList>
            <person name="Haridas S."/>
            <person name="Albert R."/>
            <person name="Binder M."/>
            <person name="Bloem J."/>
            <person name="Labutti K."/>
            <person name="Salamov A."/>
            <person name="Andreopoulos B."/>
            <person name="Baker S."/>
            <person name="Barry K."/>
            <person name="Bills G."/>
            <person name="Bluhm B."/>
            <person name="Cannon C."/>
            <person name="Castanera R."/>
            <person name="Culley D."/>
            <person name="Daum C."/>
            <person name="Ezra D."/>
            <person name="Gonzalez J."/>
            <person name="Henrissat B."/>
            <person name="Kuo A."/>
            <person name="Liang C."/>
            <person name="Lipzen A."/>
            <person name="Lutzoni F."/>
            <person name="Magnuson J."/>
            <person name="Mondo S."/>
            <person name="Nolan M."/>
            <person name="Ohm R."/>
            <person name="Pangilinan J."/>
            <person name="Park H.-J."/>
            <person name="Ramirez L."/>
            <person name="Alfaro M."/>
            <person name="Sun H."/>
            <person name="Tritt A."/>
            <person name="Yoshinaga Y."/>
            <person name="Zwiers L.-H."/>
            <person name="Turgeon B."/>
            <person name="Goodwin S."/>
            <person name="Spatafora J."/>
            <person name="Crous P."/>
            <person name="Grigoriev I."/>
        </authorList>
    </citation>
    <scope>NUCLEOTIDE SEQUENCE</scope>
    <source>
        <strain evidence="8">CBS 130266</strain>
    </source>
</reference>
<dbReference type="EMBL" id="MU007021">
    <property type="protein sequence ID" value="KAF2433337.1"/>
    <property type="molecule type" value="Genomic_DNA"/>
</dbReference>
<feature type="domain" description="Carboxylesterase type B" evidence="7">
    <location>
        <begin position="27"/>
        <end position="208"/>
    </location>
</feature>
<evidence type="ECO:0000259" key="7">
    <source>
        <dbReference type="Pfam" id="PF00135"/>
    </source>
</evidence>
<protein>
    <submittedName>
        <fullName evidence="8">Alpha/beta-hydrolase</fullName>
    </submittedName>
</protein>
<evidence type="ECO:0000256" key="1">
    <source>
        <dbReference type="ARBA" id="ARBA00005964"/>
    </source>
</evidence>
<feature type="active site" description="Charge relay system" evidence="4">
    <location>
        <position position="300"/>
    </location>
</feature>
<keyword evidence="6" id="KW-0732">Signal</keyword>
<evidence type="ECO:0000256" key="5">
    <source>
        <dbReference type="SAM" id="MobiDB-lite"/>
    </source>
</evidence>
<dbReference type="GO" id="GO:0004104">
    <property type="term" value="F:cholinesterase activity"/>
    <property type="evidence" value="ECO:0007669"/>
    <property type="project" value="InterPro"/>
</dbReference>
<comment type="caution">
    <text evidence="8">The sequence shown here is derived from an EMBL/GenBank/DDBJ whole genome shotgun (WGS) entry which is preliminary data.</text>
</comment>
<dbReference type="PANTHER" id="PTHR43918">
    <property type="entry name" value="ACETYLCHOLINESTERASE"/>
    <property type="match status" value="1"/>
</dbReference>
<dbReference type="OrthoDB" id="408631at2759"/>
<keyword evidence="2" id="KW-0378">Hydrolase</keyword>
<accession>A0A9P4NXC2</accession>
<sequence>MVYTLLCLVSVVAVLPQAPSPFQVGATVKTTSGQSQGHPSAWLPNVSEYLGIPYAQPPVSSLRFSAPKPYNSTSTFTAAKFSPNCPANVASPRNATITCLTVNVWSKPQTGEKKKAVMVWIYGGGFNTGNSLSPAYNGARLAEDEDVVLVSLNYRINIFGFHGARFLPDLNPGLLDQRLAVEWVRDNIAQSSGDPSRIILFGQSARSASPGAANCSSTWYAASRALNCGGEEVGGKTVECVRGKSWRDVLAAVKSVGGTNPMGAFGPKADGKTVFADYAARRAAGNFIRAPILVGATDDEGGLSVITGRGGASAPKGPPPSVSSSSPPGVVPPPAAKAPPASLWSVVINSMGPAKAGGAGIGRRQTAVPKAPDLSGIGCGPHSAALGRVKNGVPAWRYVYNGVWPNRDIESEGAWHGADIGLQFGTTEFLSKKPDTDEEKKMVKTIMRAWSAFAKDPKEGLKKLGWPIYDENKPTVISLGGRNHASVEFVDRKAYDDNCPA</sequence>
<feature type="active site" description="Charge relay system" evidence="4">
    <location>
        <position position="416"/>
    </location>
</feature>
<evidence type="ECO:0000256" key="3">
    <source>
        <dbReference type="ARBA" id="ARBA00023157"/>
    </source>
</evidence>
<feature type="signal peptide" evidence="6">
    <location>
        <begin position="1"/>
        <end position="16"/>
    </location>
</feature>
<dbReference type="PANTHER" id="PTHR43918:SF4">
    <property type="entry name" value="CARBOXYLIC ESTER HYDROLASE"/>
    <property type="match status" value="1"/>
</dbReference>
<dbReference type="Gene3D" id="3.40.50.1820">
    <property type="entry name" value="alpha/beta hydrolase"/>
    <property type="match status" value="2"/>
</dbReference>
<evidence type="ECO:0000313" key="8">
    <source>
        <dbReference type="EMBL" id="KAF2433337.1"/>
    </source>
</evidence>
<dbReference type="Pfam" id="PF00135">
    <property type="entry name" value="COesterase"/>
    <property type="match status" value="2"/>
</dbReference>
<dbReference type="InterPro" id="IPR050654">
    <property type="entry name" value="AChE-related_enzymes"/>
</dbReference>
<feature type="region of interest" description="Disordered" evidence="5">
    <location>
        <begin position="304"/>
        <end position="336"/>
    </location>
</feature>
<keyword evidence="3" id="KW-1015">Disulfide bond</keyword>
<evidence type="ECO:0000256" key="6">
    <source>
        <dbReference type="SAM" id="SignalP"/>
    </source>
</evidence>
<feature type="active site" description="Acyl-ester intermediate" evidence="4">
    <location>
        <position position="204"/>
    </location>
</feature>
<comment type="similarity">
    <text evidence="1">Belongs to the type-B carboxylesterase/lipase family.</text>
</comment>
<proteinExistence type="inferred from homology"/>
<dbReference type="InterPro" id="IPR029058">
    <property type="entry name" value="AB_hydrolase_fold"/>
</dbReference>
<dbReference type="InterPro" id="IPR000997">
    <property type="entry name" value="Cholinesterase"/>
</dbReference>
<name>A0A9P4NXC2_9PEZI</name>
<keyword evidence="9" id="KW-1185">Reference proteome</keyword>
<dbReference type="SUPFAM" id="SSF53474">
    <property type="entry name" value="alpha/beta-Hydrolases"/>
    <property type="match status" value="1"/>
</dbReference>
<dbReference type="AlphaFoldDB" id="A0A9P4NXC2"/>